<name>A0A1L7D482_9CORY</name>
<dbReference type="AlphaFoldDB" id="A0A1L7D482"/>
<protein>
    <submittedName>
        <fullName evidence="1">Uncharacterized protein</fullName>
    </submittedName>
</protein>
<evidence type="ECO:0000313" key="2">
    <source>
        <dbReference type="Proteomes" id="UP000185491"/>
    </source>
</evidence>
<dbReference type="STRING" id="161895.CPHO_08645"/>
<accession>A0A1L7D482</accession>
<dbReference type="InterPro" id="IPR049249">
    <property type="entry name" value="DUF6882"/>
</dbReference>
<sequence length="379" mass="40583">MHLTAPVSFQDVLTDGLFLNAALDLAFDKAFGRVSTVEYNFHPPAGGPDAPVDVRITSATGIHDLHGTRVAVIEDEQWTWLTESTAGLDIPELSGTHAYSTELIHAARTVNAGHPVFIAEQGNHLAAVSVTLHDTALPWGFAVANGLGQVTPATDERRAFAAMQAALGIDDETAESAVSFAGDKLTSLPAQAPLRLDEVVADGHYRAAEQCLLYSGRFGGARLSLDWNRGLGLISHPSGAFPGFEARAHILATVSGGVFTWAWANPKLVQHPMARLAGNVRRFGFDHGIPALLRGHTSESTAKEQRLVQAAMRIVNVWTLETVKLDGETTGLVLVDAPQLQLPPLHPEVRAAVLRVPVAPGVDRNRALAAYEQLRQLQG</sequence>
<keyword evidence="2" id="KW-1185">Reference proteome</keyword>
<dbReference type="KEGG" id="cpho:CPHO_08645"/>
<gene>
    <name evidence="1" type="ORF">CPHO_08645</name>
</gene>
<dbReference type="Pfam" id="PF21813">
    <property type="entry name" value="DUF6882"/>
    <property type="match status" value="1"/>
</dbReference>
<reference evidence="1 2" key="1">
    <citation type="submission" date="2014-08" db="EMBL/GenBank/DDBJ databases">
        <title>Complete genome sequence of Corynebacterium phocae M408/89/1(T)(=DSM 44612(T)), isolated from the common seal (Phoca vitulina).</title>
        <authorList>
            <person name="Ruckert C."/>
            <person name="Albersmeier A."/>
            <person name="Winkler A."/>
            <person name="Kalinowski J."/>
        </authorList>
    </citation>
    <scope>NUCLEOTIDE SEQUENCE [LARGE SCALE GENOMIC DNA]</scope>
    <source>
        <strain evidence="1 2">M408/89/1</strain>
    </source>
</reference>
<dbReference type="EMBL" id="CP009249">
    <property type="protein sequence ID" value="APT92944.1"/>
    <property type="molecule type" value="Genomic_DNA"/>
</dbReference>
<evidence type="ECO:0000313" key="1">
    <source>
        <dbReference type="EMBL" id="APT92944.1"/>
    </source>
</evidence>
<dbReference type="OrthoDB" id="4428117at2"/>
<dbReference type="Proteomes" id="UP000185491">
    <property type="component" value="Chromosome"/>
</dbReference>
<proteinExistence type="predicted"/>
<dbReference type="RefSeq" id="WP_075734976.1">
    <property type="nucleotide sequence ID" value="NZ_CP009249.1"/>
</dbReference>
<organism evidence="1 2">
    <name type="scientific">Corynebacterium phocae</name>
    <dbReference type="NCBI Taxonomy" id="161895"/>
    <lineage>
        <taxon>Bacteria</taxon>
        <taxon>Bacillati</taxon>
        <taxon>Actinomycetota</taxon>
        <taxon>Actinomycetes</taxon>
        <taxon>Mycobacteriales</taxon>
        <taxon>Corynebacteriaceae</taxon>
        <taxon>Corynebacterium</taxon>
    </lineage>
</organism>